<dbReference type="PANTHER" id="PTHR48078:SF8">
    <property type="entry name" value="L-SERINE DEHYDRATASE_L-THREONINE DEAMINASE"/>
    <property type="match status" value="1"/>
</dbReference>
<sequence>MGSPWDSSEDSPPVHLPSICPWAICPVYPSGPSPVIPPWLTRSTQRPAPSLCQWAERGCKHFICCSAGNAGMAAAYAARKLGVPATIIVPSTTPAVTIERLKNEGAMVKVAGEMLDDTFELAKALARNNPSWVYISPFDDPLIWEGHRSIVRELKETLSTKPGAIALSVGGGGLLCGVVQGLQEVGWGDVPVIAMETLGAHSFHAATTAGKLVSLPQITSVAKALGVKTVAAEALKLFREHPVFSEVVSDQEAVAAVEKFLDDEKILVEAACGAALAAVYSHVVQKLQGEGKLRAPLSSLVVIVCGGSNITLAQLREQLGMKDGLPQ</sequence>
<feature type="domain" description="Tryptophan synthase beta chain-like PALP" evidence="6">
    <location>
        <begin position="46"/>
        <end position="306"/>
    </location>
</feature>
<gene>
    <name evidence="8" type="primary">SDS</name>
</gene>
<dbReference type="Proteomes" id="UP001652662">
    <property type="component" value="Chromosome 7"/>
</dbReference>
<evidence type="ECO:0000256" key="5">
    <source>
        <dbReference type="ARBA" id="ARBA00042605"/>
    </source>
</evidence>
<evidence type="ECO:0000256" key="4">
    <source>
        <dbReference type="ARBA" id="ARBA00041766"/>
    </source>
</evidence>
<reference evidence="8" key="1">
    <citation type="submission" date="2025-08" db="UniProtKB">
        <authorList>
            <consortium name="RefSeq"/>
        </authorList>
    </citation>
    <scope>IDENTIFICATION</scope>
    <source>
        <tissue evidence="8">Blood</tissue>
    </source>
</reference>
<evidence type="ECO:0000256" key="2">
    <source>
        <dbReference type="ARBA" id="ARBA00022898"/>
    </source>
</evidence>
<protein>
    <recommendedName>
        <fullName evidence="4">L-serine deaminase</fullName>
    </recommendedName>
    <alternativeName>
        <fullName evidence="5">L-threonine dehydratase</fullName>
    </alternativeName>
</protein>
<evidence type="ECO:0000256" key="1">
    <source>
        <dbReference type="ARBA" id="ARBA00001933"/>
    </source>
</evidence>
<keyword evidence="3" id="KW-0456">Lyase</keyword>
<dbReference type="PANTHER" id="PTHR48078">
    <property type="entry name" value="THREONINE DEHYDRATASE, MITOCHONDRIAL-RELATED"/>
    <property type="match status" value="1"/>
</dbReference>
<dbReference type="InterPro" id="IPR050147">
    <property type="entry name" value="Ser/Thr_Dehydratase"/>
</dbReference>
<dbReference type="InterPro" id="IPR036052">
    <property type="entry name" value="TrpB-like_PALP_sf"/>
</dbReference>
<dbReference type="GeneID" id="103560413"/>
<evidence type="ECO:0000256" key="3">
    <source>
        <dbReference type="ARBA" id="ARBA00023239"/>
    </source>
</evidence>
<evidence type="ECO:0000313" key="7">
    <source>
        <dbReference type="Proteomes" id="UP001652662"/>
    </source>
</evidence>
<keyword evidence="7" id="KW-1185">Reference proteome</keyword>
<accession>A0ABM4Q1K1</accession>
<dbReference type="Pfam" id="PF00291">
    <property type="entry name" value="PALP"/>
    <property type="match status" value="1"/>
</dbReference>
<proteinExistence type="predicted"/>
<keyword evidence="2" id="KW-0663">Pyridoxal phosphate</keyword>
<name>A0ABM4Q1K1_EQUPR</name>
<comment type="cofactor">
    <cofactor evidence="1">
        <name>pyridoxal 5'-phosphate</name>
        <dbReference type="ChEBI" id="CHEBI:597326"/>
    </cofactor>
</comment>
<evidence type="ECO:0000313" key="8">
    <source>
        <dbReference type="RefSeq" id="XP_070483317.1"/>
    </source>
</evidence>
<dbReference type="RefSeq" id="XP_070483317.1">
    <property type="nucleotide sequence ID" value="XM_070627216.1"/>
</dbReference>
<dbReference type="InterPro" id="IPR001926">
    <property type="entry name" value="TrpB-like_PALP"/>
</dbReference>
<dbReference type="Gene3D" id="3.40.50.1100">
    <property type="match status" value="2"/>
</dbReference>
<organism evidence="7 8">
    <name type="scientific">Equus przewalskii</name>
    <name type="common">Przewalski's horse</name>
    <name type="synonym">Equus caballus przewalskii</name>
    <dbReference type="NCBI Taxonomy" id="9798"/>
    <lineage>
        <taxon>Eukaryota</taxon>
        <taxon>Metazoa</taxon>
        <taxon>Chordata</taxon>
        <taxon>Craniata</taxon>
        <taxon>Vertebrata</taxon>
        <taxon>Euteleostomi</taxon>
        <taxon>Mammalia</taxon>
        <taxon>Eutheria</taxon>
        <taxon>Laurasiatheria</taxon>
        <taxon>Perissodactyla</taxon>
        <taxon>Equidae</taxon>
        <taxon>Equus</taxon>
    </lineage>
</organism>
<dbReference type="SUPFAM" id="SSF53686">
    <property type="entry name" value="Tryptophan synthase beta subunit-like PLP-dependent enzymes"/>
    <property type="match status" value="1"/>
</dbReference>
<evidence type="ECO:0000259" key="6">
    <source>
        <dbReference type="Pfam" id="PF00291"/>
    </source>
</evidence>